<dbReference type="InterPro" id="IPR005017">
    <property type="entry name" value="OMPP1/FadL/TodX"/>
</dbReference>
<organism evidence="8 9">
    <name type="scientific">Vibrio echinoideorum</name>
    <dbReference type="NCBI Taxonomy" id="2100116"/>
    <lineage>
        <taxon>Bacteria</taxon>
        <taxon>Pseudomonadati</taxon>
        <taxon>Pseudomonadota</taxon>
        <taxon>Gammaproteobacteria</taxon>
        <taxon>Vibrionales</taxon>
        <taxon>Vibrionaceae</taxon>
        <taxon>Vibrio</taxon>
    </lineage>
</organism>
<evidence type="ECO:0000256" key="5">
    <source>
        <dbReference type="ARBA" id="ARBA00022729"/>
    </source>
</evidence>
<evidence type="ECO:0000256" key="6">
    <source>
        <dbReference type="ARBA" id="ARBA00023136"/>
    </source>
</evidence>
<feature type="non-terminal residue" evidence="8">
    <location>
        <position position="1"/>
    </location>
</feature>
<gene>
    <name evidence="8" type="ORF">V8Z71_24960</name>
</gene>
<accession>A0ABU9FZ25</accession>
<evidence type="ECO:0000256" key="3">
    <source>
        <dbReference type="ARBA" id="ARBA00022452"/>
    </source>
</evidence>
<dbReference type="Proteomes" id="UP001377160">
    <property type="component" value="Unassembled WGS sequence"/>
</dbReference>
<dbReference type="EMBL" id="JBANDX010000388">
    <property type="protein sequence ID" value="MEL0611483.1"/>
    <property type="molecule type" value="Genomic_DNA"/>
</dbReference>
<sequence>ADDAIIPNLNISHRYNEKFAIGFAICTNYGMETNLADDFNASHFGNEATVITKEANLNFAYQIDEQVSI</sequence>
<dbReference type="Gene3D" id="2.40.160.60">
    <property type="entry name" value="Outer membrane protein transport protein (OMPP1/FadL/TodX)"/>
    <property type="match status" value="1"/>
</dbReference>
<keyword evidence="7" id="KW-0998">Cell outer membrane</keyword>
<evidence type="ECO:0000256" key="1">
    <source>
        <dbReference type="ARBA" id="ARBA00004571"/>
    </source>
</evidence>
<reference evidence="8 9" key="1">
    <citation type="submission" date="2024-02" db="EMBL/GenBank/DDBJ databases">
        <title>Bacteria isolated from the canopy kelp, Nereocystis luetkeana.</title>
        <authorList>
            <person name="Pfister C.A."/>
            <person name="Younker I.T."/>
            <person name="Light S.H."/>
        </authorList>
    </citation>
    <scope>NUCLEOTIDE SEQUENCE [LARGE SCALE GENOMIC DNA]</scope>
    <source>
        <strain evidence="8 9">TI.1.15</strain>
    </source>
</reference>
<keyword evidence="5" id="KW-0732">Signal</keyword>
<keyword evidence="4" id="KW-0812">Transmembrane</keyword>
<keyword evidence="3" id="KW-1134">Transmembrane beta strand</keyword>
<evidence type="ECO:0000313" key="9">
    <source>
        <dbReference type="Proteomes" id="UP001377160"/>
    </source>
</evidence>
<dbReference type="Pfam" id="PF03349">
    <property type="entry name" value="Toluene_X"/>
    <property type="match status" value="1"/>
</dbReference>
<dbReference type="PANTHER" id="PTHR35093:SF8">
    <property type="entry name" value="OUTER MEMBRANE PROTEIN NMB0088-RELATED"/>
    <property type="match status" value="1"/>
</dbReference>
<protein>
    <submittedName>
        <fullName evidence="8">Outer membrane protein transport protein</fullName>
    </submittedName>
</protein>
<comment type="similarity">
    <text evidence="2">Belongs to the OmpP1/FadL family.</text>
</comment>
<dbReference type="RefSeq" id="WP_341636284.1">
    <property type="nucleotide sequence ID" value="NZ_JBANDX010000388.1"/>
</dbReference>
<evidence type="ECO:0000256" key="4">
    <source>
        <dbReference type="ARBA" id="ARBA00022692"/>
    </source>
</evidence>
<comment type="caution">
    <text evidence="8">The sequence shown here is derived from an EMBL/GenBank/DDBJ whole genome shotgun (WGS) entry which is preliminary data.</text>
</comment>
<name>A0ABU9FZ25_9VIBR</name>
<evidence type="ECO:0000256" key="2">
    <source>
        <dbReference type="ARBA" id="ARBA00008163"/>
    </source>
</evidence>
<evidence type="ECO:0000256" key="7">
    <source>
        <dbReference type="ARBA" id="ARBA00023237"/>
    </source>
</evidence>
<comment type="subcellular location">
    <subcellularLocation>
        <location evidence="1">Cell outer membrane</location>
        <topology evidence="1">Multi-pass membrane protein</topology>
    </subcellularLocation>
</comment>
<dbReference type="PANTHER" id="PTHR35093">
    <property type="entry name" value="OUTER MEMBRANE PROTEIN NMB0088-RELATED"/>
    <property type="match status" value="1"/>
</dbReference>
<feature type="non-terminal residue" evidence="8">
    <location>
        <position position="69"/>
    </location>
</feature>
<dbReference type="SUPFAM" id="SSF56935">
    <property type="entry name" value="Porins"/>
    <property type="match status" value="1"/>
</dbReference>
<keyword evidence="6" id="KW-0472">Membrane</keyword>
<proteinExistence type="inferred from homology"/>
<evidence type="ECO:0000313" key="8">
    <source>
        <dbReference type="EMBL" id="MEL0611483.1"/>
    </source>
</evidence>
<keyword evidence="9" id="KW-1185">Reference proteome</keyword>